<keyword evidence="3" id="KW-1185">Reference proteome</keyword>
<dbReference type="Proteomes" id="UP000631694">
    <property type="component" value="Unassembled WGS sequence"/>
</dbReference>
<evidence type="ECO:0000313" key="3">
    <source>
        <dbReference type="Proteomes" id="UP000631694"/>
    </source>
</evidence>
<name>A0A931HYL6_9HYPH</name>
<keyword evidence="1" id="KW-0812">Transmembrane</keyword>
<keyword evidence="1" id="KW-0472">Membrane</keyword>
<evidence type="ECO:0000313" key="2">
    <source>
        <dbReference type="EMBL" id="MBH0237062.1"/>
    </source>
</evidence>
<dbReference type="AlphaFoldDB" id="A0A931HYL6"/>
<organism evidence="2 3">
    <name type="scientific">Methylobrevis albus</name>
    <dbReference type="NCBI Taxonomy" id="2793297"/>
    <lineage>
        <taxon>Bacteria</taxon>
        <taxon>Pseudomonadati</taxon>
        <taxon>Pseudomonadota</taxon>
        <taxon>Alphaproteobacteria</taxon>
        <taxon>Hyphomicrobiales</taxon>
        <taxon>Pleomorphomonadaceae</taxon>
        <taxon>Methylobrevis</taxon>
    </lineage>
</organism>
<evidence type="ECO:0000256" key="1">
    <source>
        <dbReference type="SAM" id="Phobius"/>
    </source>
</evidence>
<accession>A0A931HYL6</accession>
<keyword evidence="1" id="KW-1133">Transmembrane helix</keyword>
<dbReference type="InterPro" id="IPR041916">
    <property type="entry name" value="Anti_sigma_zinc_sf"/>
</dbReference>
<proteinExistence type="predicted"/>
<dbReference type="EMBL" id="JADZLT010000040">
    <property type="protein sequence ID" value="MBH0237062.1"/>
    <property type="molecule type" value="Genomic_DNA"/>
</dbReference>
<feature type="transmembrane region" description="Helical" evidence="1">
    <location>
        <begin position="102"/>
        <end position="123"/>
    </location>
</feature>
<gene>
    <name evidence="2" type="ORF">I5731_04445</name>
</gene>
<reference evidence="2" key="1">
    <citation type="submission" date="2020-12" db="EMBL/GenBank/DDBJ databases">
        <title>Methylobrevis albus sp. nov., isolated from fresh water lack sediment.</title>
        <authorList>
            <person name="Zou Q."/>
        </authorList>
    </citation>
    <scope>NUCLEOTIDE SEQUENCE</scope>
    <source>
        <strain evidence="2">L22</strain>
    </source>
</reference>
<sequence>MTTMRYDDETLTAFADGRLDPATAAEIERALETDAALAEHVAALMESGDAVKALYAPLADEPVPPALAARVADMIAAAEAREAAGAGVVAVRPRRRAPAGGFWPMAAAAAVAAIIAGPAGYLLSGPGAAPGPGSSMAALAIGAPLPTELAGLLGSVPAGEERQVGDGRLRLIASFRDAGGALCREFELDERSAVVAVACRAAAEDWQITFAVNTPIAEEGFAPASSLASLDAYLEAISAEPPMAPDEERAALAAGPAVPAP</sequence>
<comment type="caution">
    <text evidence="2">The sequence shown here is derived from an EMBL/GenBank/DDBJ whole genome shotgun (WGS) entry which is preliminary data.</text>
</comment>
<protein>
    <submittedName>
        <fullName evidence="2">Anti-sigma factor</fullName>
    </submittedName>
</protein>
<dbReference type="Gene3D" id="1.10.10.1320">
    <property type="entry name" value="Anti-sigma factor, zinc-finger domain"/>
    <property type="match status" value="1"/>
</dbReference>